<feature type="region of interest" description="Disordered" evidence="1">
    <location>
        <begin position="942"/>
        <end position="966"/>
    </location>
</feature>
<proteinExistence type="predicted"/>
<feature type="region of interest" description="Disordered" evidence="1">
    <location>
        <begin position="1"/>
        <end position="105"/>
    </location>
</feature>
<dbReference type="AlphaFoldDB" id="A0A6J2MH30"/>
<sequence length="966" mass="102691">MPATEGPGRIQPFPLHRASAGPPRRSPGLGSQGRSCPRAPQSQRDPWERRAGPEAAPPPSTRSVPVSASWLDKPGQEPLLSVGDRARRRPTDVPERSRGRGVTLLCAGTADSALWRLRRWNDGADRTRAESSERRRTRPREAAQGPGPPCVVSSSPIVRGSPGAPGSPPRSRRARRGSAGQWQVWTVTAENRVPFRPGSRKMPLIRARRWDFRGAARRPGAPTCSPGAVSPPPRDSTWTPPSRRALASGLPSPHAVSFLRIPGPNAGPRWAASKQEPGDLAAARGGGHDLPVTRSIPASRRLIEELHPSVRDESELHDSPGGKRLRGAISRPRWSLLELALRGGSRGRPPQTTLHGRPRPRRRAGVSAQAGAERLQTESLRRSRSRRLDSGPLGSRDPSPGLRLLRLPSSSVPRRPDPQLPPCGHPRALGWRLCLRHRAAPPRGVSARSRAGQEPAPGVRGHLVQPDLSVTEYVGKTPYPNKGASRSPGRTRAGGGALCGPGSPPPPPGSAALAHHPSAVTLPGPARALHRLIQGPARALHRLVRWERGGRKNGGIAGQAPRRGHSSLPSAEQPLRTAPPPNRRPRRVSRHKGSSTSPEQLLEDLGCRPPPAPKAAWDQPQLHLIGPPEPPQPAGPALSPTRSRVDARLRPLRRPLPWVPTALGLPGTASPRGPLEEPWLERETEQQGGDKHIGFVESDFLREAPGELKQQEQQRPAAHAGPPARPPSPRRQTEGRAFVSPSDQSLEETHVHPGLCAVVGTYEIVATNLEVRERTGRGGVSLPREGPRGAAAAGTRTEDGPEGPPEPLRDGQGARAPRCAPTGTSPSGDSRREPLGRFQRRCGGPRKPNCVHIGSPDPAARTSSGSCPAPVGGRSGSRTLHGGIAGETPQSPVELKTRRKHRARAPGSSPELRPPRRTEGVLTASAPLVAGGLLLAVGARPHAPRTHTTAAAGARPTGTAAAGARG</sequence>
<name>A0A6J2MH30_9CHIR</name>
<feature type="region of interest" description="Disordered" evidence="1">
    <location>
        <begin position="550"/>
        <end position="748"/>
    </location>
</feature>
<feature type="region of interest" description="Disordered" evidence="1">
    <location>
        <begin position="124"/>
        <end position="181"/>
    </location>
</feature>
<feature type="compositionally biased region" description="Basic residues" evidence="1">
    <location>
        <begin position="583"/>
        <end position="593"/>
    </location>
</feature>
<dbReference type="InParanoid" id="A0A6J2MH30"/>
<gene>
    <name evidence="3" type="primary">LOC114506106</name>
</gene>
<accession>A0A6J2MH30</accession>
<feature type="compositionally biased region" description="Low complexity" evidence="1">
    <location>
        <begin position="150"/>
        <end position="164"/>
    </location>
</feature>
<dbReference type="KEGG" id="pdic:114506106"/>
<dbReference type="Proteomes" id="UP000504628">
    <property type="component" value="Chromosome 3"/>
</dbReference>
<feature type="compositionally biased region" description="Basic and acidic residues" evidence="1">
    <location>
        <begin position="679"/>
        <end position="712"/>
    </location>
</feature>
<keyword evidence="2" id="KW-1185">Reference proteome</keyword>
<feature type="compositionally biased region" description="Basic and acidic residues" evidence="1">
    <location>
        <begin position="89"/>
        <end position="98"/>
    </location>
</feature>
<evidence type="ECO:0000256" key="1">
    <source>
        <dbReference type="SAM" id="MobiDB-lite"/>
    </source>
</evidence>
<evidence type="ECO:0000313" key="3">
    <source>
        <dbReference type="RefSeq" id="XP_028379412.1"/>
    </source>
</evidence>
<feature type="region of interest" description="Disordered" evidence="1">
    <location>
        <begin position="341"/>
        <end position="424"/>
    </location>
</feature>
<protein>
    <submittedName>
        <fullName evidence="3">Serine/arginine repetitive matrix protein 1-like</fullName>
    </submittedName>
</protein>
<feature type="compositionally biased region" description="Basic and acidic residues" evidence="1">
    <location>
        <begin position="375"/>
        <end position="389"/>
    </location>
</feature>
<organism evidence="2 3">
    <name type="scientific">Phyllostomus discolor</name>
    <name type="common">pale spear-nosed bat</name>
    <dbReference type="NCBI Taxonomy" id="89673"/>
    <lineage>
        <taxon>Eukaryota</taxon>
        <taxon>Metazoa</taxon>
        <taxon>Chordata</taxon>
        <taxon>Craniata</taxon>
        <taxon>Vertebrata</taxon>
        <taxon>Euteleostomi</taxon>
        <taxon>Mammalia</taxon>
        <taxon>Eutheria</taxon>
        <taxon>Laurasiatheria</taxon>
        <taxon>Chiroptera</taxon>
        <taxon>Yangochiroptera</taxon>
        <taxon>Phyllostomidae</taxon>
        <taxon>Phyllostominae</taxon>
        <taxon>Phyllostomus</taxon>
    </lineage>
</organism>
<feature type="region of interest" description="Disordered" evidence="1">
    <location>
        <begin position="267"/>
        <end position="293"/>
    </location>
</feature>
<feature type="compositionally biased region" description="Basic and acidic residues" evidence="1">
    <location>
        <begin position="124"/>
        <end position="134"/>
    </location>
</feature>
<evidence type="ECO:0000313" key="2">
    <source>
        <dbReference type="Proteomes" id="UP000504628"/>
    </source>
</evidence>
<feature type="compositionally biased region" description="Low complexity" evidence="1">
    <location>
        <begin position="390"/>
        <end position="413"/>
    </location>
</feature>
<feature type="region of interest" description="Disordered" evidence="1">
    <location>
        <begin position="216"/>
        <end position="250"/>
    </location>
</feature>
<dbReference type="GeneID" id="114506106"/>
<dbReference type="RefSeq" id="XP_028379412.1">
    <property type="nucleotide sequence ID" value="XM_028523611.1"/>
</dbReference>
<reference evidence="3" key="1">
    <citation type="submission" date="2025-08" db="UniProtKB">
        <authorList>
            <consortium name="RefSeq"/>
        </authorList>
    </citation>
    <scope>IDENTIFICATION</scope>
    <source>
        <tissue evidence="3">Muscle</tissue>
    </source>
</reference>
<feature type="region of interest" description="Disordered" evidence="1">
    <location>
        <begin position="769"/>
        <end position="920"/>
    </location>
</feature>
<feature type="region of interest" description="Disordered" evidence="1">
    <location>
        <begin position="442"/>
        <end position="517"/>
    </location>
</feature>